<dbReference type="AlphaFoldDB" id="A0A2A7A8I8"/>
<reference evidence="2 3" key="1">
    <citation type="journal article" date="2017" name="Front. Microbiol.">
        <title>New Insights into the Diversity of the Genus Faecalibacterium.</title>
        <authorList>
            <person name="Benevides L."/>
            <person name="Burman S."/>
            <person name="Martin R."/>
            <person name="Robert V."/>
            <person name="Thomas M."/>
            <person name="Miquel S."/>
            <person name="Chain F."/>
            <person name="Sokol H."/>
            <person name="Bermudez-Humaran L.G."/>
            <person name="Morrison M."/>
            <person name="Langella P."/>
            <person name="Azevedo V.A."/>
            <person name="Chatel J.M."/>
            <person name="Soares S."/>
        </authorList>
    </citation>
    <scope>NUCLEOTIDE SEQUENCE [LARGE SCALE GENOMIC DNA]</scope>
    <source>
        <strain evidence="2 3">CNCM I 4573</strain>
    </source>
</reference>
<feature type="domain" description="SGNH hydrolase-type esterase" evidence="1">
    <location>
        <begin position="7"/>
        <end position="198"/>
    </location>
</feature>
<protein>
    <submittedName>
        <fullName evidence="2">Lipolytic enzyme, G-D-S-L</fullName>
    </submittedName>
</protein>
<dbReference type="SUPFAM" id="SSF52266">
    <property type="entry name" value="SGNH hydrolase"/>
    <property type="match status" value="1"/>
</dbReference>
<name>A0A2A7A8I8_9FIRM</name>
<dbReference type="InterPro" id="IPR013830">
    <property type="entry name" value="SGNH_hydro"/>
</dbReference>
<comment type="caution">
    <text evidence="2">The sequence shown here is derived from an EMBL/GenBank/DDBJ whole genome shotgun (WGS) entry which is preliminary data.</text>
</comment>
<dbReference type="Proteomes" id="UP000220157">
    <property type="component" value="Unassembled WGS sequence"/>
</dbReference>
<accession>A0A2A7A8I8</accession>
<dbReference type="Pfam" id="PF13472">
    <property type="entry name" value="Lipase_GDSL_2"/>
    <property type="match status" value="1"/>
</dbReference>
<organism evidence="2 3">
    <name type="scientific">Faecalibacterium prausnitzii</name>
    <dbReference type="NCBI Taxonomy" id="853"/>
    <lineage>
        <taxon>Bacteria</taxon>
        <taxon>Bacillati</taxon>
        <taxon>Bacillota</taxon>
        <taxon>Clostridia</taxon>
        <taxon>Eubacteriales</taxon>
        <taxon>Oscillospiraceae</taxon>
        <taxon>Faecalibacterium</taxon>
    </lineage>
</organism>
<dbReference type="InterPro" id="IPR036514">
    <property type="entry name" value="SGNH_hydro_sf"/>
</dbReference>
<evidence type="ECO:0000259" key="1">
    <source>
        <dbReference type="Pfam" id="PF13472"/>
    </source>
</evidence>
<evidence type="ECO:0000313" key="2">
    <source>
        <dbReference type="EMBL" id="PDX75435.1"/>
    </source>
</evidence>
<dbReference type="EMBL" id="NMTW01000037">
    <property type="protein sequence ID" value="PDX75435.1"/>
    <property type="molecule type" value="Genomic_DNA"/>
</dbReference>
<gene>
    <name evidence="2" type="ORF">CGS56_09260</name>
</gene>
<dbReference type="Gene3D" id="3.40.50.1110">
    <property type="entry name" value="SGNH hydrolase"/>
    <property type="match status" value="1"/>
</dbReference>
<proteinExistence type="predicted"/>
<evidence type="ECO:0000313" key="3">
    <source>
        <dbReference type="Proteomes" id="UP000220157"/>
    </source>
</evidence>
<sequence length="212" mass="23211">MKKHILCLGDSNTHGYCADPNDCADHGIRFNEDERWTCRLQKALGEEYLVTEEGLSGRTTVFVDPLHESMDALSVAYALLKSHEVIDLLIIMLGTNDVKERFGANAACIGAGMERLLLKAKSVDCWGGKAPNILVVAPPCIKDGFHDAVMGAGCVEKSRGVAEQLRIVAERQGVHFMDAAECEFNEVDFMHLTCKGHARLAELLTAEVPKLV</sequence>
<dbReference type="RefSeq" id="WP_097785624.1">
    <property type="nucleotide sequence ID" value="NZ_JANFZK010000014.1"/>
</dbReference>